<evidence type="ECO:0000313" key="4">
    <source>
        <dbReference type="Proteomes" id="UP000299211"/>
    </source>
</evidence>
<evidence type="ECO:0000313" key="2">
    <source>
        <dbReference type="EMBL" id="GDY67876.1"/>
    </source>
</evidence>
<reference evidence="2 5" key="2">
    <citation type="submission" date="2019-04" db="EMBL/GenBank/DDBJ databases">
        <title>Draft genome sequences of Streptomyces avermitilis NBRC 14893.</title>
        <authorList>
            <person name="Komaki H."/>
            <person name="Tamura T."/>
            <person name="Hosoyama A."/>
        </authorList>
    </citation>
    <scope>NUCLEOTIDE SEQUENCE [LARGE SCALE GENOMIC DNA]</scope>
    <source>
        <strain evidence="2 5">NBRC 14893</strain>
    </source>
</reference>
<evidence type="ECO:0000313" key="3">
    <source>
        <dbReference type="EMBL" id="GDY71801.1"/>
    </source>
</evidence>
<feature type="compositionally biased region" description="Low complexity" evidence="1">
    <location>
        <begin position="226"/>
        <end position="334"/>
    </location>
</feature>
<accession>A0A4D4M7H3</accession>
<comment type="caution">
    <text evidence="2">The sequence shown here is derived from an EMBL/GenBank/DDBJ whole genome shotgun (WGS) entry which is preliminary data.</text>
</comment>
<dbReference type="EMBL" id="BJHX01000001">
    <property type="protein sequence ID" value="GDY67876.1"/>
    <property type="molecule type" value="Genomic_DNA"/>
</dbReference>
<dbReference type="Proteomes" id="UP000299211">
    <property type="component" value="Unassembled WGS sequence"/>
</dbReference>
<evidence type="ECO:0000313" key="5">
    <source>
        <dbReference type="Proteomes" id="UP000302139"/>
    </source>
</evidence>
<proteinExistence type="predicted"/>
<dbReference type="AlphaFoldDB" id="A0A4D4M7H3"/>
<sequence>MHLLHQRGPLHDLPDTPEAYDAVLADVTEQALARLTPAGSLEHPDCLDDIGDTSLGITSLLALAWRRTKDPRLPEAVHRSLAFHLRERVYRDDNPGYPNLRIRDSGFPYARYVLEAGAHPIGDWPSTVWALLQAVDVLDAADGLVDDDRRAELLEVARGYWRWLTEATFFNPQEAGNQAIGCVVGGLMLARHLPPEEAQSVGSRAIGLYVDEIRARRVRDRGALLPPSTAVPTTTTTARSPCPSSPRPTGSAARRSSPRTATRSPATSTPASRAAASTTAAPATANSTPASSRSSACATSAPASAPTWAATGATPAGAGTRSSRTAESTATSRGCWSGRSRTPHAGTAHRHPPRLATNSARARPRWPSTTG</sequence>
<reference evidence="3 4" key="1">
    <citation type="submission" date="2019-04" db="EMBL/GenBank/DDBJ databases">
        <title>Draft genome sequences of Streptomyces avermitilis ATCC 31267.</title>
        <authorList>
            <person name="Komaki H."/>
            <person name="Tamura T."/>
            <person name="Hosoyama A."/>
        </authorList>
    </citation>
    <scope>NUCLEOTIDE SEQUENCE [LARGE SCALE GENOMIC DNA]</scope>
    <source>
        <strain evidence="3 4">ATCC 31267</strain>
    </source>
</reference>
<name>A0A4D4M7H3_STRAX</name>
<gene>
    <name evidence="2" type="ORF">SAV14893_072690</name>
    <name evidence="3" type="ORF">SAV31267_012860</name>
</gene>
<dbReference type="EMBL" id="BJHY01000001">
    <property type="protein sequence ID" value="GDY71801.1"/>
    <property type="molecule type" value="Genomic_DNA"/>
</dbReference>
<evidence type="ECO:0000256" key="1">
    <source>
        <dbReference type="SAM" id="MobiDB-lite"/>
    </source>
</evidence>
<feature type="region of interest" description="Disordered" evidence="1">
    <location>
        <begin position="221"/>
        <end position="371"/>
    </location>
</feature>
<protein>
    <submittedName>
        <fullName evidence="2">Uncharacterized protein</fullName>
    </submittedName>
</protein>
<dbReference type="Proteomes" id="UP000302139">
    <property type="component" value="Unassembled WGS sequence"/>
</dbReference>
<organism evidence="2 5">
    <name type="scientific">Streptomyces avermitilis</name>
    <dbReference type="NCBI Taxonomy" id="33903"/>
    <lineage>
        <taxon>Bacteria</taxon>
        <taxon>Bacillati</taxon>
        <taxon>Actinomycetota</taxon>
        <taxon>Actinomycetes</taxon>
        <taxon>Kitasatosporales</taxon>
        <taxon>Streptomycetaceae</taxon>
        <taxon>Streptomyces</taxon>
    </lineage>
</organism>